<sequence length="108" mass="12293">MDLALQASILGGCCMYTCLDVLPKNMLPRRVDCVLCLTRIVFFFFWLTSHINTCPAPLPAKKNQKPTSFDICKRSLTKFLCGKHDFPMRRDGSLSAVLLFWVFLLLCS</sequence>
<accession>A0A7C9DID4</accession>
<evidence type="ECO:0000313" key="1">
    <source>
        <dbReference type="EMBL" id="MBA4642427.1"/>
    </source>
</evidence>
<name>A0A7C9DID4_OPUST</name>
<dbReference type="EMBL" id="GISG01128527">
    <property type="protein sequence ID" value="MBA4642427.1"/>
    <property type="molecule type" value="Transcribed_RNA"/>
</dbReference>
<dbReference type="AlphaFoldDB" id="A0A7C9DID4"/>
<reference evidence="1" key="2">
    <citation type="submission" date="2020-07" db="EMBL/GenBank/DDBJ databases">
        <authorList>
            <person name="Vera ALvarez R."/>
            <person name="Arias-Moreno D.M."/>
            <person name="Jimenez-Jacinto V."/>
            <person name="Jimenez-Bremont J.F."/>
            <person name="Swaminathan K."/>
            <person name="Moose S.P."/>
            <person name="Guerrero-Gonzalez M.L."/>
            <person name="Marino-Ramirez L."/>
            <person name="Landsman D."/>
            <person name="Rodriguez-Kessler M."/>
            <person name="Delgado-Sanchez P."/>
        </authorList>
    </citation>
    <scope>NUCLEOTIDE SEQUENCE</scope>
    <source>
        <tissue evidence="1">Cladode</tissue>
    </source>
</reference>
<proteinExistence type="predicted"/>
<protein>
    <submittedName>
        <fullName evidence="1">Uncharacterized protein</fullName>
    </submittedName>
</protein>
<reference evidence="1" key="1">
    <citation type="journal article" date="2013" name="J. Plant Res.">
        <title>Effect of fungi and light on seed germination of three Opuntia species from semiarid lands of central Mexico.</title>
        <authorList>
            <person name="Delgado-Sanchez P."/>
            <person name="Jimenez-Bremont J.F."/>
            <person name="Guerrero-Gonzalez Mde L."/>
            <person name="Flores J."/>
        </authorList>
    </citation>
    <scope>NUCLEOTIDE SEQUENCE</scope>
    <source>
        <tissue evidence="1">Cladode</tissue>
    </source>
</reference>
<organism evidence="1">
    <name type="scientific">Opuntia streptacantha</name>
    <name type="common">Prickly pear cactus</name>
    <name type="synonym">Opuntia cardona</name>
    <dbReference type="NCBI Taxonomy" id="393608"/>
    <lineage>
        <taxon>Eukaryota</taxon>
        <taxon>Viridiplantae</taxon>
        <taxon>Streptophyta</taxon>
        <taxon>Embryophyta</taxon>
        <taxon>Tracheophyta</taxon>
        <taxon>Spermatophyta</taxon>
        <taxon>Magnoliopsida</taxon>
        <taxon>eudicotyledons</taxon>
        <taxon>Gunneridae</taxon>
        <taxon>Pentapetalae</taxon>
        <taxon>Caryophyllales</taxon>
        <taxon>Cactineae</taxon>
        <taxon>Cactaceae</taxon>
        <taxon>Opuntioideae</taxon>
        <taxon>Opuntia</taxon>
    </lineage>
</organism>